<keyword evidence="9" id="KW-1185">Reference proteome</keyword>
<organism evidence="8 9">
    <name type="scientific">Suricata suricatta</name>
    <name type="common">Meerkat</name>
    <dbReference type="NCBI Taxonomy" id="37032"/>
    <lineage>
        <taxon>Eukaryota</taxon>
        <taxon>Metazoa</taxon>
        <taxon>Chordata</taxon>
        <taxon>Craniata</taxon>
        <taxon>Vertebrata</taxon>
        <taxon>Euteleostomi</taxon>
        <taxon>Mammalia</taxon>
        <taxon>Eutheria</taxon>
        <taxon>Laurasiatheria</taxon>
        <taxon>Carnivora</taxon>
        <taxon>Feliformia</taxon>
        <taxon>Herpestidae</taxon>
        <taxon>Suricata</taxon>
    </lineage>
</organism>
<evidence type="ECO:0000256" key="3">
    <source>
        <dbReference type="ARBA" id="ARBA00023242"/>
    </source>
</evidence>
<dbReference type="FunFam" id="1.20.5.430:FF:000002">
    <property type="entry name" value="Heat shock factor-binding protein 1"/>
    <property type="match status" value="1"/>
</dbReference>
<proteinExistence type="inferred from homology"/>
<evidence type="ECO:0000256" key="4">
    <source>
        <dbReference type="ARBA" id="ARBA00037689"/>
    </source>
</evidence>
<dbReference type="Proteomes" id="UP000472268">
    <property type="component" value="Chromosome 3"/>
</dbReference>
<evidence type="ECO:0000313" key="9">
    <source>
        <dbReference type="Proteomes" id="UP000472268"/>
    </source>
</evidence>
<reference evidence="8" key="3">
    <citation type="submission" date="2025-09" db="UniProtKB">
        <authorList>
            <consortium name="Ensembl"/>
        </authorList>
    </citation>
    <scope>IDENTIFICATION</scope>
</reference>
<reference evidence="8" key="2">
    <citation type="submission" date="2025-08" db="UniProtKB">
        <authorList>
            <consortium name="Ensembl"/>
        </authorList>
    </citation>
    <scope>IDENTIFICATION</scope>
</reference>
<name>A0A673SMZ8_SURSU</name>
<dbReference type="Pfam" id="PF06825">
    <property type="entry name" value="HSBP1"/>
    <property type="match status" value="1"/>
</dbReference>
<dbReference type="GO" id="GO:0003714">
    <property type="term" value="F:transcription corepressor activity"/>
    <property type="evidence" value="ECO:0007669"/>
    <property type="project" value="InterPro"/>
</dbReference>
<dbReference type="Gene3D" id="1.20.5.430">
    <property type="match status" value="1"/>
</dbReference>
<evidence type="ECO:0000313" key="8">
    <source>
        <dbReference type="Ensembl" id="ENSSSUP00005000563.1"/>
    </source>
</evidence>
<evidence type="ECO:0000256" key="7">
    <source>
        <dbReference type="SAM" id="MobiDB-lite"/>
    </source>
</evidence>
<accession>A0A673SMZ8</accession>
<evidence type="ECO:0000256" key="2">
    <source>
        <dbReference type="ARBA" id="ARBA00006349"/>
    </source>
</evidence>
<dbReference type="AlphaFoldDB" id="A0A673SMZ8"/>
<dbReference type="OMA" id="MERANMD"/>
<evidence type="ECO:0000256" key="1">
    <source>
        <dbReference type="ARBA" id="ARBA00004123"/>
    </source>
</evidence>
<sequence length="76" mass="8447">MAETDPKTVQDLTSMVQTLLQQMGDTYQTASHRIIGRIDDTSRHRDNLENSVADLTTQAGVEGLEDEDKIPTTQKS</sequence>
<comment type="subcellular location">
    <subcellularLocation>
        <location evidence="1">Nucleus</location>
    </subcellularLocation>
</comment>
<dbReference type="Ensembl" id="ENSSSUT00005000688.1">
    <property type="protein sequence ID" value="ENSSSUP00005000563.1"/>
    <property type="gene ID" value="ENSSSUG00005000424.1"/>
</dbReference>
<comment type="subunit">
    <text evidence="5">Homohexamer. Associates with heptad repeats of HSF1 trimers and probably also HSF1 monomers, and with HSP70. Association with HSF1 trimers and HSP70 coincides with attenuation of heat shock response and the conversion of HSF1 trimer to monomer.</text>
</comment>
<dbReference type="PANTHER" id="PTHR19424:SF3">
    <property type="entry name" value="HEAT SHOCK FACTOR-BINDING PROTEIN 1"/>
    <property type="match status" value="1"/>
</dbReference>
<feature type="region of interest" description="Disordered" evidence="7">
    <location>
        <begin position="52"/>
        <end position="76"/>
    </location>
</feature>
<dbReference type="GO" id="GO:0070370">
    <property type="term" value="P:cellular heat acclimation"/>
    <property type="evidence" value="ECO:0007669"/>
    <property type="project" value="TreeGrafter"/>
</dbReference>
<evidence type="ECO:0000256" key="5">
    <source>
        <dbReference type="ARBA" id="ARBA00038772"/>
    </source>
</evidence>
<dbReference type="GO" id="GO:0005634">
    <property type="term" value="C:nucleus"/>
    <property type="evidence" value="ECO:0007669"/>
    <property type="project" value="UniProtKB-SubCell"/>
</dbReference>
<comment type="function">
    <text evidence="4">Negative regulator of the heat shock response. Negatively affects HSF1 DNA-binding activity. May have a role in the suppression of the activation of the stress response during the aging process.</text>
</comment>
<protein>
    <recommendedName>
        <fullName evidence="6">Heat shock factor-binding protein 1</fullName>
    </recommendedName>
</protein>
<keyword evidence="3" id="KW-0539">Nucleus</keyword>
<dbReference type="PANTHER" id="PTHR19424">
    <property type="entry name" value="HEAT SHOCK FACTOR BINDING PROTEIN 1"/>
    <property type="match status" value="1"/>
</dbReference>
<reference evidence="8 9" key="1">
    <citation type="submission" date="2019-05" db="EMBL/GenBank/DDBJ databases">
        <title>A Chromosome-scale Meerkat (S. suricatta) Genome Assembly.</title>
        <authorList>
            <person name="Dudchenko O."/>
            <person name="Lieberman Aiden E."/>
            <person name="Tung J."/>
            <person name="Barreiro L.B."/>
            <person name="Clutton-Brock T.H."/>
        </authorList>
    </citation>
    <scope>NUCLEOTIDE SEQUENCE [LARGE SCALE GENOMIC DNA]</scope>
</reference>
<evidence type="ECO:0000256" key="6">
    <source>
        <dbReference type="ARBA" id="ARBA00039223"/>
    </source>
</evidence>
<comment type="similarity">
    <text evidence="2">Belongs to the HSBP1 family.</text>
</comment>
<dbReference type="InterPro" id="IPR009643">
    <property type="entry name" value="HS1-bd"/>
</dbReference>
<dbReference type="GO" id="GO:0005829">
    <property type="term" value="C:cytosol"/>
    <property type="evidence" value="ECO:0007669"/>
    <property type="project" value="TreeGrafter"/>
</dbReference>